<evidence type="ECO:0000313" key="2">
    <source>
        <dbReference type="Proteomes" id="UP000252586"/>
    </source>
</evidence>
<dbReference type="RefSeq" id="WP_113975177.1">
    <property type="nucleotide sequence ID" value="NZ_QNRE01000006.1"/>
</dbReference>
<dbReference type="EMBL" id="QNRE01000006">
    <property type="protein sequence ID" value="RBO90389.1"/>
    <property type="molecule type" value="Genomic_DNA"/>
</dbReference>
<gene>
    <name evidence="1" type="ORF">DFR74_106275</name>
</gene>
<name>A0A366DLM5_9NOCA</name>
<protein>
    <submittedName>
        <fullName evidence="1">Uncharacterized protein</fullName>
    </submittedName>
</protein>
<evidence type="ECO:0000313" key="1">
    <source>
        <dbReference type="EMBL" id="RBO90389.1"/>
    </source>
</evidence>
<comment type="caution">
    <text evidence="1">The sequence shown here is derived from an EMBL/GenBank/DDBJ whole genome shotgun (WGS) entry which is preliminary data.</text>
</comment>
<organism evidence="1 2">
    <name type="scientific">Nocardia puris</name>
    <dbReference type="NCBI Taxonomy" id="208602"/>
    <lineage>
        <taxon>Bacteria</taxon>
        <taxon>Bacillati</taxon>
        <taxon>Actinomycetota</taxon>
        <taxon>Actinomycetes</taxon>
        <taxon>Mycobacteriales</taxon>
        <taxon>Nocardiaceae</taxon>
        <taxon>Nocardia</taxon>
    </lineage>
</organism>
<dbReference type="AlphaFoldDB" id="A0A366DLM5"/>
<proteinExistence type="predicted"/>
<reference evidence="1 2" key="1">
    <citation type="submission" date="2018-06" db="EMBL/GenBank/DDBJ databases">
        <title>Genomic Encyclopedia of Type Strains, Phase IV (KMG-IV): sequencing the most valuable type-strain genomes for metagenomic binning, comparative biology and taxonomic classification.</title>
        <authorList>
            <person name="Goeker M."/>
        </authorList>
    </citation>
    <scope>NUCLEOTIDE SEQUENCE [LARGE SCALE GENOMIC DNA]</scope>
    <source>
        <strain evidence="1 2">DSM 44599</strain>
    </source>
</reference>
<accession>A0A366DLM5</accession>
<keyword evidence="2" id="KW-1185">Reference proteome</keyword>
<dbReference type="Proteomes" id="UP000252586">
    <property type="component" value="Unassembled WGS sequence"/>
</dbReference>
<sequence length="304" mass="34214">MTDSSFMISGLTPMTVRVLDEHRCALPCLVDLGEETATFAGSPDSVAEALRQLRERVREVERQQGRSVSYHRFRQLILKVESLGSPVRPAPPPRPLYKVPEWLVPGAVVEVQYVDERGHLAKLERTTVVAIGRRDIRLATDGRRVRFTRRMYRADKDCFVDGRYSTARILRVAAPSNNANPLPEFVGEPDGRGPSLDAELADIETRVLLDDLPDDLRASFARLMEQRTAAKAEWVHLGSGSLSVLTIRRFRASVMFRRRGDAEIPAGWTWQLERDGAIVDLGHGVSTEDVARRRAEESMLDQLM</sequence>